<reference evidence="4 5" key="1">
    <citation type="submission" date="2018-08" db="EMBL/GenBank/DDBJ databases">
        <title>A genome reference for cultivated species of the human gut microbiota.</title>
        <authorList>
            <person name="Zou Y."/>
            <person name="Xue W."/>
            <person name="Luo G."/>
        </authorList>
    </citation>
    <scope>NUCLEOTIDE SEQUENCE [LARGE SCALE GENOMIC DNA]</scope>
    <source>
        <strain evidence="2 5">AF25-21</strain>
        <strain evidence="3 4">AM29-25AC</strain>
    </source>
</reference>
<dbReference type="AlphaFoldDB" id="A0A396FMC8"/>
<dbReference type="Pfam" id="PF12645">
    <property type="entry name" value="HTH_16"/>
    <property type="match status" value="1"/>
</dbReference>
<dbReference type="EMBL" id="QRUH01000016">
    <property type="protein sequence ID" value="RGR46006.1"/>
    <property type="molecule type" value="Genomic_DNA"/>
</dbReference>
<evidence type="ECO:0000259" key="1">
    <source>
        <dbReference type="Pfam" id="PF12645"/>
    </source>
</evidence>
<sequence length="83" mass="9826">MNVKNKNTEEKWLLPFCIIEDATEGNVLAINMVMKHYEGYIAKLATRKMYDEYGNVHYCVDKTLRDRLEAKLLKTILEFKIVR</sequence>
<dbReference type="Proteomes" id="UP000285839">
    <property type="component" value="Unassembled WGS sequence"/>
</dbReference>
<proteinExistence type="predicted"/>
<organism evidence="2 5">
    <name type="scientific">Blautia obeum</name>
    <dbReference type="NCBI Taxonomy" id="40520"/>
    <lineage>
        <taxon>Bacteria</taxon>
        <taxon>Bacillati</taxon>
        <taxon>Bacillota</taxon>
        <taxon>Clostridia</taxon>
        <taxon>Lachnospirales</taxon>
        <taxon>Lachnospiraceae</taxon>
        <taxon>Blautia</taxon>
    </lineage>
</organism>
<protein>
    <submittedName>
        <fullName evidence="2">Helix-turn-helix domain-containing protein</fullName>
    </submittedName>
</protein>
<dbReference type="EMBL" id="QSJW01000013">
    <property type="protein sequence ID" value="RHE10084.1"/>
    <property type="molecule type" value="Genomic_DNA"/>
</dbReference>
<dbReference type="RefSeq" id="WP_117639538.1">
    <property type="nucleotide sequence ID" value="NZ_QRPQ01000012.1"/>
</dbReference>
<evidence type="ECO:0000313" key="5">
    <source>
        <dbReference type="Proteomes" id="UP000285839"/>
    </source>
</evidence>
<gene>
    <name evidence="3" type="ORF">DW767_16670</name>
    <name evidence="2" type="ORF">DWY46_16175</name>
</gene>
<evidence type="ECO:0000313" key="4">
    <source>
        <dbReference type="Proteomes" id="UP000284644"/>
    </source>
</evidence>
<dbReference type="Proteomes" id="UP000284644">
    <property type="component" value="Unassembled WGS sequence"/>
</dbReference>
<feature type="domain" description="Helix-turn-helix conjugative transposon-like" evidence="1">
    <location>
        <begin position="18"/>
        <end position="80"/>
    </location>
</feature>
<evidence type="ECO:0000313" key="3">
    <source>
        <dbReference type="EMBL" id="RHE10084.1"/>
    </source>
</evidence>
<comment type="caution">
    <text evidence="2">The sequence shown here is derived from an EMBL/GenBank/DDBJ whole genome shotgun (WGS) entry which is preliminary data.</text>
</comment>
<evidence type="ECO:0000313" key="2">
    <source>
        <dbReference type="EMBL" id="RGR46006.1"/>
    </source>
</evidence>
<name>A0A396FMC8_9FIRM</name>
<accession>A0A396FMC8</accession>
<dbReference type="InterPro" id="IPR024760">
    <property type="entry name" value="HTH_dom_conjug_TS-like"/>
</dbReference>